<dbReference type="Proteomes" id="UP001156870">
    <property type="component" value="Unassembled WGS sequence"/>
</dbReference>
<dbReference type="Gene3D" id="2.40.10.220">
    <property type="entry name" value="predicted glycosyltransferase like domains"/>
    <property type="match status" value="1"/>
</dbReference>
<sequence>MRYRANALLISGESRWPVEVIDISYNGVLAATLQQLPLHTRDEVTLHLPTDSGETIRLQGSLAHRNGQYLGLQCKATNIDFRSRLRELIEQRQPLQ</sequence>
<comment type="caution">
    <text evidence="2">The sequence shown here is derived from an EMBL/GenBank/DDBJ whole genome shotgun (WGS) entry which is preliminary data.</text>
</comment>
<evidence type="ECO:0000259" key="1">
    <source>
        <dbReference type="Pfam" id="PF07238"/>
    </source>
</evidence>
<evidence type="ECO:0000313" key="3">
    <source>
        <dbReference type="Proteomes" id="UP001156870"/>
    </source>
</evidence>
<accession>A0AA37T507</accession>
<name>A0AA37T507_9GAMM</name>
<proteinExistence type="predicted"/>
<keyword evidence="3" id="KW-1185">Reference proteome</keyword>
<gene>
    <name evidence="2" type="ORF">GCM10007877_15980</name>
</gene>
<dbReference type="GO" id="GO:0035438">
    <property type="term" value="F:cyclic-di-GMP binding"/>
    <property type="evidence" value="ECO:0007669"/>
    <property type="project" value="InterPro"/>
</dbReference>
<dbReference type="Pfam" id="PF07238">
    <property type="entry name" value="PilZ"/>
    <property type="match status" value="1"/>
</dbReference>
<dbReference type="EMBL" id="BSPD01000035">
    <property type="protein sequence ID" value="GLS25884.1"/>
    <property type="molecule type" value="Genomic_DNA"/>
</dbReference>
<protein>
    <recommendedName>
        <fullName evidence="1">PilZ domain-containing protein</fullName>
    </recommendedName>
</protein>
<evidence type="ECO:0000313" key="2">
    <source>
        <dbReference type="EMBL" id="GLS25884.1"/>
    </source>
</evidence>
<reference evidence="2 3" key="1">
    <citation type="journal article" date="2014" name="Int. J. Syst. Evol. Microbiol.">
        <title>Complete genome sequence of Corynebacterium casei LMG S-19264T (=DSM 44701T), isolated from a smear-ripened cheese.</title>
        <authorList>
            <consortium name="US DOE Joint Genome Institute (JGI-PGF)"/>
            <person name="Walter F."/>
            <person name="Albersmeier A."/>
            <person name="Kalinowski J."/>
            <person name="Ruckert C."/>
        </authorList>
    </citation>
    <scope>NUCLEOTIDE SEQUENCE [LARGE SCALE GENOMIC DNA]</scope>
    <source>
        <strain evidence="2 3">NBRC 110095</strain>
    </source>
</reference>
<dbReference type="SUPFAM" id="SSF141371">
    <property type="entry name" value="PilZ domain-like"/>
    <property type="match status" value="1"/>
</dbReference>
<dbReference type="AlphaFoldDB" id="A0AA37T507"/>
<organism evidence="2 3">
    <name type="scientific">Marinibactrum halimedae</name>
    <dbReference type="NCBI Taxonomy" id="1444977"/>
    <lineage>
        <taxon>Bacteria</taxon>
        <taxon>Pseudomonadati</taxon>
        <taxon>Pseudomonadota</taxon>
        <taxon>Gammaproteobacteria</taxon>
        <taxon>Cellvibrionales</taxon>
        <taxon>Cellvibrionaceae</taxon>
        <taxon>Marinibactrum</taxon>
    </lineage>
</organism>
<dbReference type="InterPro" id="IPR009875">
    <property type="entry name" value="PilZ_domain"/>
</dbReference>
<feature type="domain" description="PilZ" evidence="1">
    <location>
        <begin position="2"/>
        <end position="91"/>
    </location>
</feature>